<evidence type="ECO:0000313" key="2">
    <source>
        <dbReference type="Proteomes" id="UP000735302"/>
    </source>
</evidence>
<organism evidence="1 2">
    <name type="scientific">Plakobranchus ocellatus</name>
    <dbReference type="NCBI Taxonomy" id="259542"/>
    <lineage>
        <taxon>Eukaryota</taxon>
        <taxon>Metazoa</taxon>
        <taxon>Spiralia</taxon>
        <taxon>Lophotrochozoa</taxon>
        <taxon>Mollusca</taxon>
        <taxon>Gastropoda</taxon>
        <taxon>Heterobranchia</taxon>
        <taxon>Euthyneura</taxon>
        <taxon>Panpulmonata</taxon>
        <taxon>Sacoglossa</taxon>
        <taxon>Placobranchoidea</taxon>
        <taxon>Plakobranchidae</taxon>
        <taxon>Plakobranchus</taxon>
    </lineage>
</organism>
<evidence type="ECO:0000313" key="1">
    <source>
        <dbReference type="EMBL" id="GFO46792.1"/>
    </source>
</evidence>
<accession>A0AAV4DRW4</accession>
<dbReference type="AlphaFoldDB" id="A0AAV4DRW4"/>
<sequence>MPPFLSEINAGACLLHCSPEELPHNFYRRGHGNPVLLPPKDIAQGLISPSHLAVIGLFRHSDKTCKIASSWSPHRRHREVADHFTASMSNTCCKVHCMNG</sequence>
<proteinExistence type="predicted"/>
<protein>
    <submittedName>
        <fullName evidence="1">Uncharacterized protein</fullName>
    </submittedName>
</protein>
<gene>
    <name evidence="1" type="ORF">PoB_007329700</name>
</gene>
<dbReference type="Proteomes" id="UP000735302">
    <property type="component" value="Unassembled WGS sequence"/>
</dbReference>
<comment type="caution">
    <text evidence="1">The sequence shown here is derived from an EMBL/GenBank/DDBJ whole genome shotgun (WGS) entry which is preliminary data.</text>
</comment>
<reference evidence="1 2" key="1">
    <citation type="journal article" date="2021" name="Elife">
        <title>Chloroplast acquisition without the gene transfer in kleptoplastic sea slugs, Plakobranchus ocellatus.</title>
        <authorList>
            <person name="Maeda T."/>
            <person name="Takahashi S."/>
            <person name="Yoshida T."/>
            <person name="Shimamura S."/>
            <person name="Takaki Y."/>
            <person name="Nagai Y."/>
            <person name="Toyoda A."/>
            <person name="Suzuki Y."/>
            <person name="Arimoto A."/>
            <person name="Ishii H."/>
            <person name="Satoh N."/>
            <person name="Nishiyama T."/>
            <person name="Hasebe M."/>
            <person name="Maruyama T."/>
            <person name="Minagawa J."/>
            <person name="Obokata J."/>
            <person name="Shigenobu S."/>
        </authorList>
    </citation>
    <scope>NUCLEOTIDE SEQUENCE [LARGE SCALE GENOMIC DNA]</scope>
</reference>
<dbReference type="EMBL" id="BLXT01008216">
    <property type="protein sequence ID" value="GFO46792.1"/>
    <property type="molecule type" value="Genomic_DNA"/>
</dbReference>
<keyword evidence="2" id="KW-1185">Reference proteome</keyword>
<name>A0AAV4DRW4_9GAST</name>